<dbReference type="EMBL" id="BRZM01000131">
    <property type="protein sequence ID" value="GLD68288.1"/>
    <property type="molecule type" value="Genomic_DNA"/>
</dbReference>
<reference evidence="1" key="1">
    <citation type="submission" date="2022-08" db="EMBL/GenBank/DDBJ databases">
        <title>Genome sequencing of akame (Lates japonicus).</title>
        <authorList>
            <person name="Hashiguchi Y."/>
            <person name="Takahashi H."/>
        </authorList>
    </citation>
    <scope>NUCLEOTIDE SEQUENCE</scope>
    <source>
        <strain evidence="1">Kochi</strain>
    </source>
</reference>
<protein>
    <submittedName>
        <fullName evidence="1">Uncharacterized protein</fullName>
    </submittedName>
</protein>
<accession>A0AAD3N9L0</accession>
<gene>
    <name evidence="1" type="ORF">AKAME5_001960000</name>
</gene>
<keyword evidence="2" id="KW-1185">Reference proteome</keyword>
<organism evidence="1 2">
    <name type="scientific">Lates japonicus</name>
    <name type="common">Japanese lates</name>
    <dbReference type="NCBI Taxonomy" id="270547"/>
    <lineage>
        <taxon>Eukaryota</taxon>
        <taxon>Metazoa</taxon>
        <taxon>Chordata</taxon>
        <taxon>Craniata</taxon>
        <taxon>Vertebrata</taxon>
        <taxon>Euteleostomi</taxon>
        <taxon>Actinopterygii</taxon>
        <taxon>Neopterygii</taxon>
        <taxon>Teleostei</taxon>
        <taxon>Neoteleostei</taxon>
        <taxon>Acanthomorphata</taxon>
        <taxon>Carangaria</taxon>
        <taxon>Carangaria incertae sedis</taxon>
        <taxon>Centropomidae</taxon>
        <taxon>Lates</taxon>
    </lineage>
</organism>
<sequence>MGSQLSVTSRDELAERINNAEIRAENSAENNGNNNPRCVVIPSIPLLRHHATFSVEGWRIRLLACTSLEHHGGGERNMLSDTVLACRDFFWDLLSLHSQEEQMELEQSAE</sequence>
<evidence type="ECO:0000313" key="1">
    <source>
        <dbReference type="EMBL" id="GLD68288.1"/>
    </source>
</evidence>
<dbReference type="AlphaFoldDB" id="A0AAD3N9L0"/>
<evidence type="ECO:0000313" key="2">
    <source>
        <dbReference type="Proteomes" id="UP001279410"/>
    </source>
</evidence>
<name>A0AAD3N9L0_LATJO</name>
<proteinExistence type="predicted"/>
<dbReference type="Proteomes" id="UP001279410">
    <property type="component" value="Unassembled WGS sequence"/>
</dbReference>
<comment type="caution">
    <text evidence="1">The sequence shown here is derived from an EMBL/GenBank/DDBJ whole genome shotgun (WGS) entry which is preliminary data.</text>
</comment>